<feature type="region of interest" description="Disordered" evidence="1">
    <location>
        <begin position="1"/>
        <end position="24"/>
    </location>
</feature>
<sequence>MLSDDLTFYDKGDFFHSENPGTNG</sequence>
<evidence type="ECO:0000313" key="2">
    <source>
        <dbReference type="EMBL" id="CDW43890.1"/>
    </source>
</evidence>
<protein>
    <submittedName>
        <fullName evidence="2">Uncharacterized protein</fullName>
    </submittedName>
</protein>
<proteinExistence type="predicted"/>
<name>A0A0K2V0Q6_LEPSM</name>
<evidence type="ECO:0000256" key="1">
    <source>
        <dbReference type="SAM" id="MobiDB-lite"/>
    </source>
</evidence>
<organism evidence="2">
    <name type="scientific">Lepeophtheirus salmonis</name>
    <name type="common">Salmon louse</name>
    <name type="synonym">Caligus salmonis</name>
    <dbReference type="NCBI Taxonomy" id="72036"/>
    <lineage>
        <taxon>Eukaryota</taxon>
        <taxon>Metazoa</taxon>
        <taxon>Ecdysozoa</taxon>
        <taxon>Arthropoda</taxon>
        <taxon>Crustacea</taxon>
        <taxon>Multicrustacea</taxon>
        <taxon>Hexanauplia</taxon>
        <taxon>Copepoda</taxon>
        <taxon>Siphonostomatoida</taxon>
        <taxon>Caligidae</taxon>
        <taxon>Lepeophtheirus</taxon>
    </lineage>
</organism>
<dbReference type="EMBL" id="HACA01026529">
    <property type="protein sequence ID" value="CDW43890.1"/>
    <property type="molecule type" value="Transcribed_RNA"/>
</dbReference>
<reference evidence="2" key="1">
    <citation type="submission" date="2014-05" db="EMBL/GenBank/DDBJ databases">
        <authorList>
            <person name="Chronopoulou M."/>
        </authorList>
    </citation>
    <scope>NUCLEOTIDE SEQUENCE</scope>
    <source>
        <tissue evidence="2">Whole organism</tissue>
    </source>
</reference>
<dbReference type="AlphaFoldDB" id="A0A0K2V0Q6"/>
<accession>A0A0K2V0Q6</accession>